<sequence length="149" mass="16063">MSPSGKLICSRGSCFRREVEALHHVPTCMVGKFRAEIQLQVGIRVVPPLWWFCSAGSGEANRYVTSIAAQEEMGFVGPEWDAASYRIVLIAVGGIIVPLKAPNTRIPAQLTRNKAVSNSLGCGSAYKGAYAYKGFYKSAGAHSRLQLSA</sequence>
<keyword evidence="2" id="KW-1185">Reference proteome</keyword>
<organism evidence="1 2">
    <name type="scientific">Lophium mytilinum</name>
    <dbReference type="NCBI Taxonomy" id="390894"/>
    <lineage>
        <taxon>Eukaryota</taxon>
        <taxon>Fungi</taxon>
        <taxon>Dikarya</taxon>
        <taxon>Ascomycota</taxon>
        <taxon>Pezizomycotina</taxon>
        <taxon>Dothideomycetes</taxon>
        <taxon>Pleosporomycetidae</taxon>
        <taxon>Mytilinidiales</taxon>
        <taxon>Mytilinidiaceae</taxon>
        <taxon>Lophium</taxon>
    </lineage>
</organism>
<protein>
    <submittedName>
        <fullName evidence="1">Uncharacterized protein</fullName>
    </submittedName>
</protein>
<gene>
    <name evidence="1" type="ORF">BU16DRAFT_535023</name>
</gene>
<name>A0A6A6R7A7_9PEZI</name>
<dbReference type="EMBL" id="MU004183">
    <property type="protein sequence ID" value="KAF2500431.1"/>
    <property type="molecule type" value="Genomic_DNA"/>
</dbReference>
<proteinExistence type="predicted"/>
<evidence type="ECO:0000313" key="2">
    <source>
        <dbReference type="Proteomes" id="UP000799750"/>
    </source>
</evidence>
<reference evidence="1" key="1">
    <citation type="journal article" date="2020" name="Stud. Mycol.">
        <title>101 Dothideomycetes genomes: a test case for predicting lifestyles and emergence of pathogens.</title>
        <authorList>
            <person name="Haridas S."/>
            <person name="Albert R."/>
            <person name="Binder M."/>
            <person name="Bloem J."/>
            <person name="Labutti K."/>
            <person name="Salamov A."/>
            <person name="Andreopoulos B."/>
            <person name="Baker S."/>
            <person name="Barry K."/>
            <person name="Bills G."/>
            <person name="Bluhm B."/>
            <person name="Cannon C."/>
            <person name="Castanera R."/>
            <person name="Culley D."/>
            <person name="Daum C."/>
            <person name="Ezra D."/>
            <person name="Gonzalez J."/>
            <person name="Henrissat B."/>
            <person name="Kuo A."/>
            <person name="Liang C."/>
            <person name="Lipzen A."/>
            <person name="Lutzoni F."/>
            <person name="Magnuson J."/>
            <person name="Mondo S."/>
            <person name="Nolan M."/>
            <person name="Ohm R."/>
            <person name="Pangilinan J."/>
            <person name="Park H.-J."/>
            <person name="Ramirez L."/>
            <person name="Alfaro M."/>
            <person name="Sun H."/>
            <person name="Tritt A."/>
            <person name="Yoshinaga Y."/>
            <person name="Zwiers L.-H."/>
            <person name="Turgeon B."/>
            <person name="Goodwin S."/>
            <person name="Spatafora J."/>
            <person name="Crous P."/>
            <person name="Grigoriev I."/>
        </authorList>
    </citation>
    <scope>NUCLEOTIDE SEQUENCE</scope>
    <source>
        <strain evidence="1">CBS 269.34</strain>
    </source>
</reference>
<dbReference type="AlphaFoldDB" id="A0A6A6R7A7"/>
<evidence type="ECO:0000313" key="1">
    <source>
        <dbReference type="EMBL" id="KAF2500431.1"/>
    </source>
</evidence>
<accession>A0A6A6R7A7</accession>
<dbReference type="OrthoDB" id="10655954at2759"/>
<dbReference type="Proteomes" id="UP000799750">
    <property type="component" value="Unassembled WGS sequence"/>
</dbReference>